<keyword evidence="1" id="KW-0614">Plasmid</keyword>
<keyword evidence="2" id="KW-1185">Reference proteome</keyword>
<evidence type="ECO:0000313" key="1">
    <source>
        <dbReference type="EMBL" id="AXR79898.1"/>
    </source>
</evidence>
<sequence>MTTIQQVLFELEADYLGHPYYVTGNAIYNALASRVDGPTRNTLQVSHGVFVPGEYGQYPDAHSRTGGAGAMGRKLHPVERYEDLFVFRHPSHRWLLDGRPRDAHNTHDLTNHGGRLAFAPTCYFGRPPHVRNHKRSVTWHVYCYLHGDGRVLPLSEETLDGLCVGGARNYGFGELSVVDTQTIDLEALDYSRLEAADKYVLELLSPYVLETAYPGADGQRIPWWWETDVDGRRITASETETPYPAIEHLGCHELRLREERLVSDGETYSLETVDHGQLVGYAGDTPIQTAKNGVRRVGTHAKFGFGEFRVWPATDERVATLTPRPSEAHATEQLSGGA</sequence>
<dbReference type="EMBL" id="CP027032">
    <property type="protein sequence ID" value="AXR79898.1"/>
    <property type="molecule type" value="Genomic_DNA"/>
</dbReference>
<protein>
    <submittedName>
        <fullName evidence="1">Uncharacterized protein</fullName>
    </submittedName>
</protein>
<dbReference type="Proteomes" id="UP000258613">
    <property type="component" value="Plasmid pAArc-Mg-01"/>
</dbReference>
<dbReference type="GeneID" id="37640357"/>
<organism evidence="1 2">
    <name type="scientific">Natrarchaeobaculum sulfurireducens</name>
    <dbReference type="NCBI Taxonomy" id="2044521"/>
    <lineage>
        <taxon>Archaea</taxon>
        <taxon>Methanobacteriati</taxon>
        <taxon>Methanobacteriota</taxon>
        <taxon>Stenosarchaea group</taxon>
        <taxon>Halobacteria</taxon>
        <taxon>Halobacteriales</taxon>
        <taxon>Natrialbaceae</taxon>
        <taxon>Natrarchaeobaculum</taxon>
    </lineage>
</organism>
<proteinExistence type="predicted"/>
<accession>A0A346PK53</accession>
<geneLocation type="plasmid" evidence="2">
    <name>paarc-mg-01</name>
</geneLocation>
<evidence type="ECO:0000313" key="2">
    <source>
        <dbReference type="Proteomes" id="UP000258613"/>
    </source>
</evidence>
<dbReference type="AlphaFoldDB" id="A0A346PK53"/>
<gene>
    <name evidence="1" type="ORF">AArcMg_4073</name>
</gene>
<reference evidence="1 2" key="1">
    <citation type="submission" date="2018-02" db="EMBL/GenBank/DDBJ databases">
        <title>Phenotypic and genomic properties of facultatively anaerobic sulfur-reducing natronoarchaea from hypersaline soda lakes.</title>
        <authorList>
            <person name="Sorokin D.Y."/>
            <person name="Kublanov I.V."/>
            <person name="Roman P."/>
            <person name="Sinninghe Damste J.S."/>
            <person name="Golyshin P.N."/>
            <person name="Rojo D."/>
            <person name="Ciordia S."/>
            <person name="Mena M.D.C."/>
            <person name="Ferrer M."/>
            <person name="Messina E."/>
            <person name="Smedile F."/>
            <person name="La Spada G."/>
            <person name="La Cono V."/>
            <person name="Yakimov M.M."/>
        </authorList>
    </citation>
    <scope>NUCLEOTIDE SEQUENCE [LARGE SCALE GENOMIC DNA]</scope>
    <source>
        <strain evidence="1 2">AArc-Mg</strain>
        <plasmid evidence="2">paarc-mg-01</plasmid>
    </source>
</reference>
<name>A0A346PK53_9EURY</name>
<dbReference type="KEGG" id="nag:AArcMg_4073"/>
<dbReference type="RefSeq" id="WP_228443367.1">
    <property type="nucleotide sequence ID" value="NZ_CP027032.1"/>
</dbReference>